<dbReference type="Pfam" id="PF08241">
    <property type="entry name" value="Methyltransf_11"/>
    <property type="match status" value="1"/>
</dbReference>
<dbReference type="Gene3D" id="3.40.50.150">
    <property type="entry name" value="Vaccinia Virus protein VP39"/>
    <property type="match status" value="1"/>
</dbReference>
<dbReference type="SUPFAM" id="SSF53335">
    <property type="entry name" value="S-adenosyl-L-methionine-dependent methyltransferases"/>
    <property type="match status" value="1"/>
</dbReference>
<feature type="transmembrane region" description="Helical" evidence="1">
    <location>
        <begin position="21"/>
        <end position="39"/>
    </location>
</feature>
<protein>
    <submittedName>
        <fullName evidence="3">Methyltransferase</fullName>
    </submittedName>
</protein>
<dbReference type="InterPro" id="IPR029063">
    <property type="entry name" value="SAM-dependent_MTases_sf"/>
</dbReference>
<dbReference type="GO" id="GO:0032259">
    <property type="term" value="P:methylation"/>
    <property type="evidence" value="ECO:0007669"/>
    <property type="project" value="UniProtKB-KW"/>
</dbReference>
<sequence>MEVVRKPFQGVGNIIRFNWHYYVLSAIAIIALLLTRDYLPAALRAAVIVCILLIILANLVSLLVSYFIYDLSSLYKFNWLDNVRIGSKIININAGFDETSTLLKTKYADAELTVLDFYNPTKHTEVSIKRARKAYSPFPNTLRTSTTHLPLQDKSADNVFTIFSAHEIRNNEERVAFFKELNRVLAPEGQVIVTEHLLDTANFIAYNIGFLHFHSKWTWLQTFNKAGFKVFNEIKITPFISTFILTKNGTAS</sequence>
<keyword evidence="1" id="KW-0472">Membrane</keyword>
<keyword evidence="1" id="KW-1133">Transmembrane helix</keyword>
<keyword evidence="3" id="KW-0489">Methyltransferase</keyword>
<gene>
    <name evidence="3" type="ORF">BC349_12125</name>
</gene>
<evidence type="ECO:0000313" key="3">
    <source>
        <dbReference type="EMBL" id="MBC6491800.1"/>
    </source>
</evidence>
<evidence type="ECO:0000256" key="1">
    <source>
        <dbReference type="SAM" id="Phobius"/>
    </source>
</evidence>
<evidence type="ECO:0000259" key="2">
    <source>
        <dbReference type="Pfam" id="PF08241"/>
    </source>
</evidence>
<dbReference type="Proteomes" id="UP000765802">
    <property type="component" value="Unassembled WGS sequence"/>
</dbReference>
<dbReference type="EMBL" id="MBUA01000023">
    <property type="protein sequence ID" value="MBC6491800.1"/>
    <property type="molecule type" value="Genomic_DNA"/>
</dbReference>
<keyword evidence="3" id="KW-0808">Transferase</keyword>
<evidence type="ECO:0000313" key="4">
    <source>
        <dbReference type="Proteomes" id="UP000765802"/>
    </source>
</evidence>
<reference evidence="3 4" key="1">
    <citation type="submission" date="2016-07" db="EMBL/GenBank/DDBJ databases">
        <title>Genome analysis of Flavihumibacter stibioxidans YS-17.</title>
        <authorList>
            <person name="Shi K."/>
            <person name="Han Y."/>
            <person name="Wang G."/>
        </authorList>
    </citation>
    <scope>NUCLEOTIDE SEQUENCE [LARGE SCALE GENOMIC DNA]</scope>
    <source>
        <strain evidence="3 4">YS-17</strain>
    </source>
</reference>
<keyword evidence="4" id="KW-1185">Reference proteome</keyword>
<organism evidence="3 4">
    <name type="scientific">Flavihumibacter stibioxidans</name>
    <dbReference type="NCBI Taxonomy" id="1834163"/>
    <lineage>
        <taxon>Bacteria</taxon>
        <taxon>Pseudomonadati</taxon>
        <taxon>Bacteroidota</taxon>
        <taxon>Chitinophagia</taxon>
        <taxon>Chitinophagales</taxon>
        <taxon>Chitinophagaceae</taxon>
        <taxon>Flavihumibacter</taxon>
    </lineage>
</organism>
<proteinExistence type="predicted"/>
<comment type="caution">
    <text evidence="3">The sequence shown here is derived from an EMBL/GenBank/DDBJ whole genome shotgun (WGS) entry which is preliminary data.</text>
</comment>
<keyword evidence="1" id="KW-0812">Transmembrane</keyword>
<feature type="domain" description="Methyltransferase type 11" evidence="2">
    <location>
        <begin position="126"/>
        <end position="193"/>
    </location>
</feature>
<dbReference type="RefSeq" id="WP_187257119.1">
    <property type="nucleotide sequence ID" value="NZ_JBHULF010000007.1"/>
</dbReference>
<feature type="transmembrane region" description="Helical" evidence="1">
    <location>
        <begin position="45"/>
        <end position="69"/>
    </location>
</feature>
<dbReference type="GO" id="GO:0008168">
    <property type="term" value="F:methyltransferase activity"/>
    <property type="evidence" value="ECO:0007669"/>
    <property type="project" value="UniProtKB-KW"/>
</dbReference>
<accession>A0ABR7MAQ1</accession>
<dbReference type="InterPro" id="IPR013216">
    <property type="entry name" value="Methyltransf_11"/>
</dbReference>
<name>A0ABR7MAQ1_9BACT</name>